<proteinExistence type="inferred from homology"/>
<evidence type="ECO:0000256" key="1">
    <source>
        <dbReference type="ARBA" id="ARBA00008724"/>
    </source>
</evidence>
<keyword evidence="2" id="KW-0805">Transcription regulation</keyword>
<evidence type="ECO:0000256" key="4">
    <source>
        <dbReference type="SAM" id="MobiDB-lite"/>
    </source>
</evidence>
<feature type="domain" description="TACO1/YebC-like second and third" evidence="5">
    <location>
        <begin position="80"/>
        <end position="136"/>
    </location>
</feature>
<dbReference type="Gene3D" id="1.10.10.200">
    <property type="match status" value="1"/>
</dbReference>
<dbReference type="Gene3D" id="3.30.70.980">
    <property type="match status" value="2"/>
</dbReference>
<evidence type="ECO:0000313" key="7">
    <source>
        <dbReference type="EMBL" id="OGD68298.1"/>
    </source>
</evidence>
<protein>
    <recommendedName>
        <fullName evidence="9">Transcriptional regulator</fullName>
    </recommendedName>
</protein>
<dbReference type="InterPro" id="IPR026564">
    <property type="entry name" value="Transcrip_reg_TACO1-like_dom3"/>
</dbReference>
<dbReference type="Proteomes" id="UP000176865">
    <property type="component" value="Unassembled WGS sequence"/>
</dbReference>
<evidence type="ECO:0008006" key="9">
    <source>
        <dbReference type="Google" id="ProtNLM"/>
    </source>
</evidence>
<evidence type="ECO:0000259" key="5">
    <source>
        <dbReference type="Pfam" id="PF01709"/>
    </source>
</evidence>
<dbReference type="Pfam" id="PF20772">
    <property type="entry name" value="TACO1_YebC_N"/>
    <property type="match status" value="1"/>
</dbReference>
<feature type="region of interest" description="Disordered" evidence="4">
    <location>
        <begin position="1"/>
        <end position="20"/>
    </location>
</feature>
<comment type="similarity">
    <text evidence="1">Belongs to the TACO1 family.</text>
</comment>
<name>A0A1F5ELM0_9BACT</name>
<organism evidence="7 8">
    <name type="scientific">Candidatus Campbellbacteria bacterium RIFCSPLOWO2_01_FULL_34_15</name>
    <dbReference type="NCBI Taxonomy" id="1797579"/>
    <lineage>
        <taxon>Bacteria</taxon>
        <taxon>Candidatus Campbelliibacteriota</taxon>
    </lineage>
</organism>
<dbReference type="InterPro" id="IPR048300">
    <property type="entry name" value="TACO1_YebC-like_2nd/3rd_dom"/>
</dbReference>
<feature type="domain" description="TACO1/YebC-like N-terminal" evidence="6">
    <location>
        <begin position="5"/>
        <end position="73"/>
    </location>
</feature>
<dbReference type="PANTHER" id="PTHR12532:SF0">
    <property type="entry name" value="TRANSLATIONAL ACTIVATOR OF CYTOCHROME C OXIDASE 1"/>
    <property type="match status" value="1"/>
</dbReference>
<comment type="caution">
    <text evidence="7">The sequence shown here is derived from an EMBL/GenBank/DDBJ whole genome shotgun (WGS) entry which is preliminary data.</text>
</comment>
<dbReference type="EMBL" id="MFAB01000030">
    <property type="protein sequence ID" value="OGD68298.1"/>
    <property type="molecule type" value="Genomic_DNA"/>
</dbReference>
<dbReference type="InterPro" id="IPR017856">
    <property type="entry name" value="Integrase-like_N"/>
</dbReference>
<dbReference type="Pfam" id="PF01709">
    <property type="entry name" value="Transcrip_reg"/>
    <property type="match status" value="2"/>
</dbReference>
<reference evidence="7 8" key="1">
    <citation type="journal article" date="2016" name="Nat. Commun.">
        <title>Thousands of microbial genomes shed light on interconnected biogeochemical processes in an aquifer system.</title>
        <authorList>
            <person name="Anantharaman K."/>
            <person name="Brown C.T."/>
            <person name="Hug L.A."/>
            <person name="Sharon I."/>
            <person name="Castelle C.J."/>
            <person name="Probst A.J."/>
            <person name="Thomas B.C."/>
            <person name="Singh A."/>
            <person name="Wilkins M.J."/>
            <person name="Karaoz U."/>
            <person name="Brodie E.L."/>
            <person name="Williams K.H."/>
            <person name="Hubbard S.S."/>
            <person name="Banfield J.F."/>
        </authorList>
    </citation>
    <scope>NUCLEOTIDE SEQUENCE [LARGE SCALE GENOMIC DNA]</scope>
</reference>
<evidence type="ECO:0000256" key="2">
    <source>
        <dbReference type="ARBA" id="ARBA00023015"/>
    </source>
</evidence>
<dbReference type="InterPro" id="IPR049083">
    <property type="entry name" value="TACO1_YebC_N"/>
</dbReference>
<dbReference type="PANTHER" id="PTHR12532">
    <property type="entry name" value="TRANSLATIONAL ACTIVATOR OF CYTOCHROME C OXIDASE 1"/>
    <property type="match status" value="1"/>
</dbReference>
<dbReference type="STRING" id="1797579.A2996_02455"/>
<feature type="domain" description="TACO1/YebC-like second and third" evidence="5">
    <location>
        <begin position="137"/>
        <end position="175"/>
    </location>
</feature>
<dbReference type="InterPro" id="IPR029072">
    <property type="entry name" value="YebC-like"/>
</dbReference>
<feature type="compositionally biased region" description="Basic residues" evidence="4">
    <location>
        <begin position="1"/>
        <end position="14"/>
    </location>
</feature>
<dbReference type="SUPFAM" id="SSF75625">
    <property type="entry name" value="YebC-like"/>
    <property type="match status" value="1"/>
</dbReference>
<dbReference type="GO" id="GO:0005737">
    <property type="term" value="C:cytoplasm"/>
    <property type="evidence" value="ECO:0007669"/>
    <property type="project" value="UniProtKB-ARBA"/>
</dbReference>
<evidence type="ECO:0000313" key="8">
    <source>
        <dbReference type="Proteomes" id="UP000176865"/>
    </source>
</evidence>
<keyword evidence="3" id="KW-0804">Transcription</keyword>
<dbReference type="InterPro" id="IPR002876">
    <property type="entry name" value="Transcrip_reg_TACO1-like"/>
</dbReference>
<evidence type="ECO:0000256" key="3">
    <source>
        <dbReference type="ARBA" id="ARBA00023163"/>
    </source>
</evidence>
<dbReference type="AlphaFoldDB" id="A0A1F5ELM0"/>
<evidence type="ECO:0000259" key="6">
    <source>
        <dbReference type="Pfam" id="PF20772"/>
    </source>
</evidence>
<sequence length="176" mass="19209">MSGHNKWSKIKHKKEASDAQKSKIFSKLVKLIQNESKASGGNIDSPSLKSAVEKAKAANMPSDNISRAIKKGVESNSANMEQVVYEAYGPGGTALIIDGLTDNKNKTAQEIRHILTRNGFSLAATGSASWAFTKTGAEYIPNTMVKISEEDGEKLDKLIEEFEENEDVQEVYTNAE</sequence>
<gene>
    <name evidence="7" type="ORF">A2996_02455</name>
</gene>
<accession>A0A1F5ELM0</accession>